<proteinExistence type="predicted"/>
<evidence type="ECO:0000259" key="3">
    <source>
        <dbReference type="Pfam" id="PF08719"/>
    </source>
</evidence>
<comment type="catalytic activity">
    <reaction evidence="1">
        <text>5-amino-6-(5-phospho-D-ribosylamino)uracil + H2O = 5,6-diaminouracil + D-ribose 5-phosphate</text>
        <dbReference type="Rhea" id="RHEA:55020"/>
        <dbReference type="ChEBI" id="CHEBI:15377"/>
        <dbReference type="ChEBI" id="CHEBI:46252"/>
        <dbReference type="ChEBI" id="CHEBI:58453"/>
        <dbReference type="ChEBI" id="CHEBI:78346"/>
    </reaction>
</comment>
<dbReference type="CDD" id="cd15457">
    <property type="entry name" value="NADAR"/>
    <property type="match status" value="1"/>
</dbReference>
<feature type="domain" description="NADAR" evidence="3">
    <location>
        <begin position="13"/>
        <end position="155"/>
    </location>
</feature>
<sequence>MRRTDKFTLFWGGPFSNWYKRDFTVKGRKFNCGEQLMMFAKAMLFGDLETAEKIMKEPNPRKQKMLGREVKGYIDKVWQERSPGIMAAGLFHKFIQHKDLTQIILDSVGTRLVEASPDDKIWGIGLHEDDPRAWDEAQWLGLNRLGSTLDVTRDRVAEHVAARNASPSYG</sequence>
<accession>A0AAD0VAA7</accession>
<evidence type="ECO:0000256" key="1">
    <source>
        <dbReference type="ARBA" id="ARBA00000022"/>
    </source>
</evidence>
<geneLocation type="plasmid" evidence="5">
    <name>pmppla107</name>
</geneLocation>
<dbReference type="GeneID" id="39474094"/>
<dbReference type="InterPro" id="IPR012816">
    <property type="entry name" value="NADAR"/>
</dbReference>
<comment type="catalytic activity">
    <reaction evidence="2">
        <text>2,5-diamino-6-hydroxy-4-(5-phosphoribosylamino)-pyrimidine + H2O = 2,5,6-triamino-4-hydroxypyrimidine + D-ribose 5-phosphate</text>
        <dbReference type="Rhea" id="RHEA:23436"/>
        <dbReference type="ChEBI" id="CHEBI:15377"/>
        <dbReference type="ChEBI" id="CHEBI:58614"/>
        <dbReference type="ChEBI" id="CHEBI:78346"/>
        <dbReference type="ChEBI" id="CHEBI:137796"/>
    </reaction>
</comment>
<gene>
    <name evidence="4" type="ORF">PLA107_034300</name>
</gene>
<dbReference type="Gene3D" id="1.10.357.40">
    <property type="entry name" value="YbiA-like"/>
    <property type="match status" value="1"/>
</dbReference>
<keyword evidence="4" id="KW-0614">Plasmid</keyword>
<dbReference type="EMBL" id="CP031226">
    <property type="protein sequence ID" value="AXH60260.1"/>
    <property type="molecule type" value="Genomic_DNA"/>
</dbReference>
<dbReference type="InterPro" id="IPR037238">
    <property type="entry name" value="YbiA-like_sf"/>
</dbReference>
<protein>
    <submittedName>
        <fullName evidence="4">NADAR family protein</fullName>
    </submittedName>
</protein>
<evidence type="ECO:0000313" key="4">
    <source>
        <dbReference type="EMBL" id="AXH60260.1"/>
    </source>
</evidence>
<name>A0AAD0VAA7_PSEAV</name>
<dbReference type="RefSeq" id="WP_005742614.1">
    <property type="nucleotide sequence ID" value="NZ_CP031226.1"/>
</dbReference>
<dbReference type="Proteomes" id="UP000006426">
    <property type="component" value="Plasmid pmppla107"/>
</dbReference>
<dbReference type="Pfam" id="PF08719">
    <property type="entry name" value="NADAR"/>
    <property type="match status" value="1"/>
</dbReference>
<evidence type="ECO:0000256" key="2">
    <source>
        <dbReference type="ARBA" id="ARBA00000751"/>
    </source>
</evidence>
<organism evidence="4 5">
    <name type="scientific">Pseudomonas amygdali pv. lachrymans str. M301315</name>
    <dbReference type="NCBI Taxonomy" id="629260"/>
    <lineage>
        <taxon>Bacteria</taxon>
        <taxon>Pseudomonadati</taxon>
        <taxon>Pseudomonadota</taxon>
        <taxon>Gammaproteobacteria</taxon>
        <taxon>Pseudomonadales</taxon>
        <taxon>Pseudomonadaceae</taxon>
        <taxon>Pseudomonas</taxon>
        <taxon>Pseudomonas amygdali</taxon>
    </lineage>
</organism>
<reference evidence="4 5" key="1">
    <citation type="journal article" date="2011" name="PLoS Pathog.">
        <title>Dynamic evolution of pathogenicity revealed by sequencing and comparative genomics of 19 Pseudomonas syringae isolates.</title>
        <authorList>
            <person name="Baltrus D.A."/>
            <person name="Nishimura M.T."/>
            <person name="Romanchuk A."/>
            <person name="Chang J.H."/>
            <person name="Mukhtar M.S."/>
            <person name="Cherkis K."/>
            <person name="Roach J."/>
            <person name="Grant S.R."/>
            <person name="Jones C.D."/>
            <person name="Dangl J.L."/>
        </authorList>
    </citation>
    <scope>NUCLEOTIDE SEQUENCE [LARGE SCALE GENOMIC DNA]</scope>
    <source>
        <strain evidence="4 5">M301315</strain>
    </source>
</reference>
<dbReference type="AlphaFoldDB" id="A0AAD0VAA7"/>
<dbReference type="SUPFAM" id="SSF143990">
    <property type="entry name" value="YbiA-like"/>
    <property type="match status" value="1"/>
</dbReference>
<evidence type="ECO:0000313" key="5">
    <source>
        <dbReference type="Proteomes" id="UP000006426"/>
    </source>
</evidence>
<dbReference type="NCBIfam" id="TIGR02464">
    <property type="entry name" value="ribofla_fusion"/>
    <property type="match status" value="1"/>
</dbReference>